<dbReference type="OrthoDB" id="3245901at2759"/>
<feature type="non-terminal residue" evidence="1">
    <location>
        <position position="122"/>
    </location>
</feature>
<sequence length="122" mass="14052">KIQIAHPYARLFAKKDEVKRRKIWNHALEKFIFSPYELSTVGAPQRRAVYITSLEAYIDRLHAQLFDLGFWPVDLADLEPFMGLNSKTAKSMVAGLQHDASISRLKLLELERANEDLQKILS</sequence>
<name>A0A067TPD0_GALM3</name>
<dbReference type="AlphaFoldDB" id="A0A067TPD0"/>
<protein>
    <submittedName>
        <fullName evidence="1">Uncharacterized protein</fullName>
    </submittedName>
</protein>
<evidence type="ECO:0000313" key="2">
    <source>
        <dbReference type="Proteomes" id="UP000027222"/>
    </source>
</evidence>
<keyword evidence="2" id="KW-1185">Reference proteome</keyword>
<evidence type="ECO:0000313" key="1">
    <source>
        <dbReference type="EMBL" id="KDR85065.1"/>
    </source>
</evidence>
<reference evidence="2" key="1">
    <citation type="journal article" date="2014" name="Proc. Natl. Acad. Sci. U.S.A.">
        <title>Extensive sampling of basidiomycete genomes demonstrates inadequacy of the white-rot/brown-rot paradigm for wood decay fungi.</title>
        <authorList>
            <person name="Riley R."/>
            <person name="Salamov A.A."/>
            <person name="Brown D.W."/>
            <person name="Nagy L.G."/>
            <person name="Floudas D."/>
            <person name="Held B.W."/>
            <person name="Levasseur A."/>
            <person name="Lombard V."/>
            <person name="Morin E."/>
            <person name="Otillar R."/>
            <person name="Lindquist E.A."/>
            <person name="Sun H."/>
            <person name="LaButti K.M."/>
            <person name="Schmutz J."/>
            <person name="Jabbour D."/>
            <person name="Luo H."/>
            <person name="Baker S.E."/>
            <person name="Pisabarro A.G."/>
            <person name="Walton J.D."/>
            <person name="Blanchette R.A."/>
            <person name="Henrissat B."/>
            <person name="Martin F."/>
            <person name="Cullen D."/>
            <person name="Hibbett D.S."/>
            <person name="Grigoriev I.V."/>
        </authorList>
    </citation>
    <scope>NUCLEOTIDE SEQUENCE [LARGE SCALE GENOMIC DNA]</scope>
    <source>
        <strain evidence="2">CBS 339.88</strain>
    </source>
</reference>
<dbReference type="HOGENOM" id="CLU_109489_2_0_1"/>
<gene>
    <name evidence="1" type="ORF">GALMADRAFT_24833</name>
</gene>
<dbReference type="Proteomes" id="UP000027222">
    <property type="component" value="Unassembled WGS sequence"/>
</dbReference>
<dbReference type="STRING" id="685588.A0A067TPD0"/>
<dbReference type="EMBL" id="KL142367">
    <property type="protein sequence ID" value="KDR85065.1"/>
    <property type="molecule type" value="Genomic_DNA"/>
</dbReference>
<proteinExistence type="predicted"/>
<feature type="non-terminal residue" evidence="1">
    <location>
        <position position="1"/>
    </location>
</feature>
<organism evidence="1 2">
    <name type="scientific">Galerina marginata (strain CBS 339.88)</name>
    <dbReference type="NCBI Taxonomy" id="685588"/>
    <lineage>
        <taxon>Eukaryota</taxon>
        <taxon>Fungi</taxon>
        <taxon>Dikarya</taxon>
        <taxon>Basidiomycota</taxon>
        <taxon>Agaricomycotina</taxon>
        <taxon>Agaricomycetes</taxon>
        <taxon>Agaricomycetidae</taxon>
        <taxon>Agaricales</taxon>
        <taxon>Agaricineae</taxon>
        <taxon>Strophariaceae</taxon>
        <taxon>Galerina</taxon>
    </lineage>
</organism>
<accession>A0A067TPD0</accession>